<dbReference type="InterPro" id="IPR037069">
    <property type="entry name" value="AcylCoA_DH/ox_N_sf"/>
</dbReference>
<evidence type="ECO:0000259" key="9">
    <source>
        <dbReference type="Pfam" id="PF02771"/>
    </source>
</evidence>
<evidence type="ECO:0000256" key="6">
    <source>
        <dbReference type="RuleBase" id="RU362125"/>
    </source>
</evidence>
<sequence>MRAGGRIVVAMDTTLTLNPTRNRTAAELPTEMLERFRSRAGELDRSNSYFDEDLAELRAAGYLGAAVPTRYGGWGLDLARLAASQRRLARYAPATALAMTMHSYWIGIATELERTGDTSLRWILEAAVAGDVFAAGHAETGNDIPVLLSTCRAQRVAGGYRLTGRKQFGSNGPAWRWLGAHAVDADAAGGPHIVHAFVERRSAGVKVVETWDTLGMRPTQSHDTVLDDVFVPDDRIGRVVPAGDGSDPFLVAMTMWPLSLMAAVYLGIADRALELAVRSARRKTSVAIERGAYAYNPFVQHQVAEMYLELDAASATLDRFVADWVAGTDHGDEWVPKVYAMKWRAVEAAKRVVDIALDVAGGAGMFTGNELERLYRDVRCGGFHPGNDALTHELVGKSLLGILGEQPRW</sequence>
<keyword evidence="5 6" id="KW-0560">Oxidoreductase</keyword>
<dbReference type="InterPro" id="IPR009100">
    <property type="entry name" value="AcylCoA_DH/oxidase_NM_dom_sf"/>
</dbReference>
<comment type="caution">
    <text evidence="10">The sequence shown here is derived from an EMBL/GenBank/DDBJ whole genome shotgun (WGS) entry which is preliminary data.</text>
</comment>
<dbReference type="InterPro" id="IPR006091">
    <property type="entry name" value="Acyl-CoA_Oxase/DH_mid-dom"/>
</dbReference>
<evidence type="ECO:0000256" key="2">
    <source>
        <dbReference type="ARBA" id="ARBA00009347"/>
    </source>
</evidence>
<comment type="similarity">
    <text evidence="2 6">Belongs to the acyl-CoA dehydrogenase family.</text>
</comment>
<gene>
    <name evidence="10" type="ORF">RAJCM14343_0826</name>
</gene>
<evidence type="ECO:0000259" key="8">
    <source>
        <dbReference type="Pfam" id="PF02770"/>
    </source>
</evidence>
<evidence type="ECO:0000256" key="5">
    <source>
        <dbReference type="ARBA" id="ARBA00023002"/>
    </source>
</evidence>
<evidence type="ECO:0000256" key="4">
    <source>
        <dbReference type="ARBA" id="ARBA00022827"/>
    </source>
</evidence>
<evidence type="ECO:0000256" key="1">
    <source>
        <dbReference type="ARBA" id="ARBA00001974"/>
    </source>
</evidence>
<keyword evidence="3 6" id="KW-0285">Flavoprotein</keyword>
<name>A0ABQ0YGA4_9NOCA</name>
<dbReference type="Pfam" id="PF02770">
    <property type="entry name" value="Acyl-CoA_dh_M"/>
    <property type="match status" value="1"/>
</dbReference>
<evidence type="ECO:0000259" key="7">
    <source>
        <dbReference type="Pfam" id="PF00441"/>
    </source>
</evidence>
<dbReference type="InterPro" id="IPR009075">
    <property type="entry name" value="AcylCo_DH/oxidase_C"/>
</dbReference>
<organism evidence="10 11">
    <name type="scientific">Rhodococcus aetherivorans</name>
    <dbReference type="NCBI Taxonomy" id="191292"/>
    <lineage>
        <taxon>Bacteria</taxon>
        <taxon>Bacillati</taxon>
        <taxon>Actinomycetota</taxon>
        <taxon>Actinomycetes</taxon>
        <taxon>Mycobacteriales</taxon>
        <taxon>Nocardiaceae</taxon>
        <taxon>Rhodococcus</taxon>
    </lineage>
</organism>
<dbReference type="SUPFAM" id="SSF47203">
    <property type="entry name" value="Acyl-CoA dehydrogenase C-terminal domain-like"/>
    <property type="match status" value="1"/>
</dbReference>
<dbReference type="Pfam" id="PF00441">
    <property type="entry name" value="Acyl-CoA_dh_1"/>
    <property type="match status" value="1"/>
</dbReference>
<feature type="domain" description="Acyl-CoA dehydrogenase/oxidase C-terminal" evidence="7">
    <location>
        <begin position="261"/>
        <end position="399"/>
    </location>
</feature>
<dbReference type="Proteomes" id="UP000325466">
    <property type="component" value="Unassembled WGS sequence"/>
</dbReference>
<comment type="cofactor">
    <cofactor evidence="1 6">
        <name>FAD</name>
        <dbReference type="ChEBI" id="CHEBI:57692"/>
    </cofactor>
</comment>
<feature type="domain" description="Acyl-CoA oxidase/dehydrogenase middle" evidence="8">
    <location>
        <begin position="139"/>
        <end position="229"/>
    </location>
</feature>
<dbReference type="PIRSF" id="PIRSF016578">
    <property type="entry name" value="HsaA"/>
    <property type="match status" value="1"/>
</dbReference>
<dbReference type="InterPro" id="IPR036250">
    <property type="entry name" value="AcylCo_DH-like_C"/>
</dbReference>
<dbReference type="Gene3D" id="1.10.540.10">
    <property type="entry name" value="Acyl-CoA dehydrogenase/oxidase, N-terminal domain"/>
    <property type="match status" value="1"/>
</dbReference>
<dbReference type="Gene3D" id="2.40.110.10">
    <property type="entry name" value="Butyryl-CoA Dehydrogenase, subunit A, domain 2"/>
    <property type="match status" value="1"/>
</dbReference>
<keyword evidence="4 6" id="KW-0274">FAD</keyword>
<dbReference type="PANTHER" id="PTHR43884:SF25">
    <property type="entry name" value="ACYL-COA DEHYDROGENASE YDBM-RELATED"/>
    <property type="match status" value="1"/>
</dbReference>
<dbReference type="SUPFAM" id="SSF56645">
    <property type="entry name" value="Acyl-CoA dehydrogenase NM domain-like"/>
    <property type="match status" value="1"/>
</dbReference>
<dbReference type="EMBL" id="BLAH01000026">
    <property type="protein sequence ID" value="GES35577.1"/>
    <property type="molecule type" value="Genomic_DNA"/>
</dbReference>
<feature type="domain" description="Acyl-CoA dehydrogenase/oxidase N-terminal" evidence="9">
    <location>
        <begin position="35"/>
        <end position="106"/>
    </location>
</feature>
<protein>
    <submittedName>
        <fullName evidence="10">Butyryl-CoA dehydrogenase</fullName>
        <ecNumber evidence="10">1.3.8.1</ecNumber>
    </submittedName>
</protein>
<dbReference type="GO" id="GO:0016937">
    <property type="term" value="F:short-chain fatty acyl-CoA dehydrogenase activity"/>
    <property type="evidence" value="ECO:0007669"/>
    <property type="project" value="UniProtKB-EC"/>
</dbReference>
<evidence type="ECO:0000313" key="10">
    <source>
        <dbReference type="EMBL" id="GES35577.1"/>
    </source>
</evidence>
<evidence type="ECO:0000313" key="11">
    <source>
        <dbReference type="Proteomes" id="UP000325466"/>
    </source>
</evidence>
<dbReference type="PANTHER" id="PTHR43884">
    <property type="entry name" value="ACYL-COA DEHYDROGENASE"/>
    <property type="match status" value="1"/>
</dbReference>
<evidence type="ECO:0000256" key="3">
    <source>
        <dbReference type="ARBA" id="ARBA00022630"/>
    </source>
</evidence>
<dbReference type="EC" id="1.3.8.1" evidence="10"/>
<reference evidence="10 11" key="1">
    <citation type="journal article" date="2018" name="Biodegradation">
        <title>1,4-Dioxane degradation characteristics of Rhodococcus aetherivorans JCM 14343.</title>
        <authorList>
            <person name="Inoue D."/>
            <person name="Tsunoda T."/>
            <person name="Yamamoto N."/>
            <person name="Ike M."/>
            <person name="Sei K."/>
        </authorList>
    </citation>
    <scope>NUCLEOTIDE SEQUENCE [LARGE SCALE GENOMIC DNA]</scope>
    <source>
        <strain evidence="10 11">JCM 14343</strain>
    </source>
</reference>
<accession>A0ABQ0YGA4</accession>
<dbReference type="InterPro" id="IPR046373">
    <property type="entry name" value="Acyl-CoA_Oxase/DH_mid-dom_sf"/>
</dbReference>
<keyword evidence="11" id="KW-1185">Reference proteome</keyword>
<proteinExistence type="inferred from homology"/>
<dbReference type="Pfam" id="PF02771">
    <property type="entry name" value="Acyl-CoA_dh_N"/>
    <property type="match status" value="1"/>
</dbReference>
<dbReference type="Gene3D" id="1.20.140.10">
    <property type="entry name" value="Butyryl-CoA Dehydrogenase, subunit A, domain 3"/>
    <property type="match status" value="1"/>
</dbReference>
<dbReference type="InterPro" id="IPR013786">
    <property type="entry name" value="AcylCoA_DH/ox_N"/>
</dbReference>